<accession>A0A6G1LF54</accession>
<organism evidence="1 2">
    <name type="scientific">Teratosphaeria nubilosa</name>
    <dbReference type="NCBI Taxonomy" id="161662"/>
    <lineage>
        <taxon>Eukaryota</taxon>
        <taxon>Fungi</taxon>
        <taxon>Dikarya</taxon>
        <taxon>Ascomycota</taxon>
        <taxon>Pezizomycotina</taxon>
        <taxon>Dothideomycetes</taxon>
        <taxon>Dothideomycetidae</taxon>
        <taxon>Mycosphaerellales</taxon>
        <taxon>Teratosphaeriaceae</taxon>
        <taxon>Teratosphaeria</taxon>
    </lineage>
</organism>
<protein>
    <submittedName>
        <fullName evidence="1">Uncharacterized protein</fullName>
    </submittedName>
</protein>
<gene>
    <name evidence="1" type="ORF">EJ03DRAFT_44693</name>
</gene>
<sequence length="68" mass="7262">MSSLASPKASAAVIAAGFGILFRGQTCAVSLMLKRQVLVLMAQDGERRKSQGGKAKARKDRLRCITVL</sequence>
<evidence type="ECO:0000313" key="1">
    <source>
        <dbReference type="EMBL" id="KAF2771058.1"/>
    </source>
</evidence>
<proteinExistence type="predicted"/>
<dbReference type="Proteomes" id="UP000799436">
    <property type="component" value="Unassembled WGS sequence"/>
</dbReference>
<reference evidence="1" key="1">
    <citation type="journal article" date="2020" name="Stud. Mycol.">
        <title>101 Dothideomycetes genomes: a test case for predicting lifestyles and emergence of pathogens.</title>
        <authorList>
            <person name="Haridas S."/>
            <person name="Albert R."/>
            <person name="Binder M."/>
            <person name="Bloem J."/>
            <person name="Labutti K."/>
            <person name="Salamov A."/>
            <person name="Andreopoulos B."/>
            <person name="Baker S."/>
            <person name="Barry K."/>
            <person name="Bills G."/>
            <person name="Bluhm B."/>
            <person name="Cannon C."/>
            <person name="Castanera R."/>
            <person name="Culley D."/>
            <person name="Daum C."/>
            <person name="Ezra D."/>
            <person name="Gonzalez J."/>
            <person name="Henrissat B."/>
            <person name="Kuo A."/>
            <person name="Liang C."/>
            <person name="Lipzen A."/>
            <person name="Lutzoni F."/>
            <person name="Magnuson J."/>
            <person name="Mondo S."/>
            <person name="Nolan M."/>
            <person name="Ohm R."/>
            <person name="Pangilinan J."/>
            <person name="Park H.-J."/>
            <person name="Ramirez L."/>
            <person name="Alfaro M."/>
            <person name="Sun H."/>
            <person name="Tritt A."/>
            <person name="Yoshinaga Y."/>
            <person name="Zwiers L.-H."/>
            <person name="Turgeon B."/>
            <person name="Goodwin S."/>
            <person name="Spatafora J."/>
            <person name="Crous P."/>
            <person name="Grigoriev I."/>
        </authorList>
    </citation>
    <scope>NUCLEOTIDE SEQUENCE</scope>
    <source>
        <strain evidence="1">CBS 116005</strain>
    </source>
</reference>
<evidence type="ECO:0000313" key="2">
    <source>
        <dbReference type="Proteomes" id="UP000799436"/>
    </source>
</evidence>
<name>A0A6G1LF54_9PEZI</name>
<keyword evidence="2" id="KW-1185">Reference proteome</keyword>
<dbReference type="AlphaFoldDB" id="A0A6G1LF54"/>
<dbReference type="EMBL" id="ML995821">
    <property type="protein sequence ID" value="KAF2771058.1"/>
    <property type="molecule type" value="Genomic_DNA"/>
</dbReference>